<dbReference type="Pfam" id="PF09180">
    <property type="entry name" value="ProRS-C_1"/>
    <property type="match status" value="1"/>
</dbReference>
<evidence type="ECO:0000256" key="9">
    <source>
        <dbReference type="ARBA" id="ARBA00047671"/>
    </source>
</evidence>
<keyword evidence="5" id="KW-0067">ATP-binding</keyword>
<evidence type="ECO:0000259" key="11">
    <source>
        <dbReference type="SMART" id="SM00946"/>
    </source>
</evidence>
<dbReference type="GO" id="GO:0005737">
    <property type="term" value="C:cytoplasm"/>
    <property type="evidence" value="ECO:0007669"/>
    <property type="project" value="InterPro"/>
</dbReference>
<evidence type="ECO:0000256" key="8">
    <source>
        <dbReference type="ARBA" id="ARBA00029731"/>
    </source>
</evidence>
<dbReference type="Gene3D" id="3.30.930.10">
    <property type="entry name" value="Bira Bifunctional Protein, Domain 2"/>
    <property type="match status" value="2"/>
</dbReference>
<keyword evidence="4" id="KW-0547">Nucleotide-binding</keyword>
<evidence type="ECO:0000256" key="2">
    <source>
        <dbReference type="ARBA" id="ARBA00012831"/>
    </source>
</evidence>
<feature type="compositionally biased region" description="Basic and acidic residues" evidence="10">
    <location>
        <begin position="37"/>
        <end position="63"/>
    </location>
</feature>
<dbReference type="GO" id="GO:0005524">
    <property type="term" value="F:ATP binding"/>
    <property type="evidence" value="ECO:0007669"/>
    <property type="project" value="UniProtKB-KW"/>
</dbReference>
<evidence type="ECO:0000256" key="7">
    <source>
        <dbReference type="ARBA" id="ARBA00023146"/>
    </source>
</evidence>
<dbReference type="FunFam" id="3.30.110.30:FF:000001">
    <property type="entry name" value="Bifunctional glutamate/proline--tRNA ligase"/>
    <property type="match status" value="1"/>
</dbReference>
<evidence type="ECO:0000256" key="1">
    <source>
        <dbReference type="ARBA" id="ARBA00008226"/>
    </source>
</evidence>
<dbReference type="InterPro" id="IPR045864">
    <property type="entry name" value="aa-tRNA-synth_II/BPL/LPL"/>
</dbReference>
<keyword evidence="13" id="KW-1185">Reference proteome</keyword>
<dbReference type="Proteomes" id="UP000038010">
    <property type="component" value="Unassembled WGS sequence"/>
</dbReference>
<protein>
    <recommendedName>
        <fullName evidence="2">proline--tRNA ligase</fullName>
        <ecNumber evidence="2">6.1.1.15</ecNumber>
    </recommendedName>
    <alternativeName>
        <fullName evidence="8">Prolyl-tRNA synthetase</fullName>
    </alternativeName>
</protein>
<evidence type="ECO:0000256" key="3">
    <source>
        <dbReference type="ARBA" id="ARBA00022598"/>
    </source>
</evidence>
<dbReference type="AlphaFoldDB" id="A0A0N1H8F4"/>
<dbReference type="GeneID" id="28732145"/>
<feature type="domain" description="Proline-tRNA ligase class II C-terminal" evidence="11">
    <location>
        <begin position="480"/>
        <end position="571"/>
    </location>
</feature>
<accession>A0A0N1H8F4</accession>
<proteinExistence type="inferred from homology"/>
<name>A0A0N1H8F4_9EURO</name>
<evidence type="ECO:0000256" key="4">
    <source>
        <dbReference type="ARBA" id="ARBA00022741"/>
    </source>
</evidence>
<evidence type="ECO:0000256" key="5">
    <source>
        <dbReference type="ARBA" id="ARBA00022840"/>
    </source>
</evidence>
<keyword evidence="3 12" id="KW-0436">Ligase</keyword>
<feature type="region of interest" description="Disordered" evidence="10">
    <location>
        <begin position="1"/>
        <end position="80"/>
    </location>
</feature>
<dbReference type="PANTHER" id="PTHR43382:SF2">
    <property type="entry name" value="BIFUNCTIONAL GLUTAMATE_PROLINE--TRNA LIGASE"/>
    <property type="match status" value="1"/>
</dbReference>
<dbReference type="RefSeq" id="XP_017998153.1">
    <property type="nucleotide sequence ID" value="XM_018140276.1"/>
</dbReference>
<dbReference type="GO" id="GO:0006433">
    <property type="term" value="P:prolyl-tRNA aminoacylation"/>
    <property type="evidence" value="ECO:0007669"/>
    <property type="project" value="InterPro"/>
</dbReference>
<dbReference type="VEuPathDB" id="FungiDB:AB675_1142"/>
<comment type="catalytic activity">
    <reaction evidence="9">
        <text>tRNA(Pro) + L-proline + ATP = L-prolyl-tRNA(Pro) + AMP + diphosphate</text>
        <dbReference type="Rhea" id="RHEA:14305"/>
        <dbReference type="Rhea" id="RHEA-COMP:9700"/>
        <dbReference type="Rhea" id="RHEA-COMP:9702"/>
        <dbReference type="ChEBI" id="CHEBI:30616"/>
        <dbReference type="ChEBI" id="CHEBI:33019"/>
        <dbReference type="ChEBI" id="CHEBI:60039"/>
        <dbReference type="ChEBI" id="CHEBI:78442"/>
        <dbReference type="ChEBI" id="CHEBI:78532"/>
        <dbReference type="ChEBI" id="CHEBI:456215"/>
        <dbReference type="EC" id="6.1.1.15"/>
    </reaction>
</comment>
<dbReference type="EMBL" id="LFJN01000020">
    <property type="protein sequence ID" value="KPI38190.1"/>
    <property type="molecule type" value="Genomic_DNA"/>
</dbReference>
<dbReference type="STRING" id="1664694.A0A0N1H8F4"/>
<dbReference type="SUPFAM" id="SSF55681">
    <property type="entry name" value="Class II aaRS and biotin synthetases"/>
    <property type="match status" value="1"/>
</dbReference>
<dbReference type="FunFam" id="3.40.50.800:FF:000005">
    <property type="entry name" value="bifunctional glutamate/proline--tRNA ligase"/>
    <property type="match status" value="1"/>
</dbReference>
<dbReference type="Gene3D" id="3.30.110.30">
    <property type="entry name" value="C-terminal domain of ProRS"/>
    <property type="match status" value="1"/>
</dbReference>
<dbReference type="EC" id="6.1.1.15" evidence="2"/>
<dbReference type="InterPro" id="IPR004499">
    <property type="entry name" value="Pro-tRNA-ligase_IIa_arc-type"/>
</dbReference>
<dbReference type="InterPro" id="IPR016061">
    <property type="entry name" value="Pro-tRNA_ligase_II_C"/>
</dbReference>
<keyword evidence="6" id="KW-0648">Protein biosynthesis</keyword>
<dbReference type="Gene3D" id="3.40.50.800">
    <property type="entry name" value="Anticodon-binding domain"/>
    <property type="match status" value="1"/>
</dbReference>
<evidence type="ECO:0000313" key="12">
    <source>
        <dbReference type="EMBL" id="KPI38190.1"/>
    </source>
</evidence>
<evidence type="ECO:0000256" key="6">
    <source>
        <dbReference type="ARBA" id="ARBA00022917"/>
    </source>
</evidence>
<dbReference type="PANTHER" id="PTHR43382">
    <property type="entry name" value="PROLYL-TRNA SYNTHETASE"/>
    <property type="match status" value="1"/>
</dbReference>
<dbReference type="SMART" id="SM00946">
    <property type="entry name" value="ProRS-C_1"/>
    <property type="match status" value="1"/>
</dbReference>
<sequence length="571" mass="63221">MSHSRKTSKTTELPVRPKEPDMDTASEPAAATENNVTDDKPADNKPRKEKKPKGDKPIGKAEAKTPTANAGKAGGGKKKKTDGAALIGIGVEKDVDFSEWYQQVLLKGNMLDYYDISGCYILKPASQFVWDEVRAYFDAKIKKMGVKNCSFPLFVSEDVLNREKAHIEGFAAEVAWVTHGGSTKLEKKIAIRPTSETVMYPTMPNGFRATVTFLSNSTKAEAGKEVLEILDEYANVYEKLLAVPVIKGRKTDKERFAGGYYTTTVEGYIPTTGRGIQGGTSHCLGQNFSKMFGITVQDPSAKTDEEKKSAEKLFVWQNSWGLSTRVIGVMVMIHGDDRGLVLPPRVSEYQVVIVPVGITAKTTDEEREALYKEINALVEVLRAVDVRVQADMRDGYSPGYKFNDWELQGVPLQLKFGPGESKGHFVSTSRRDLPKGEAEGQIAISELNTAVPALLEQIQKDLYNRADEKFKSHVKKLTNWDEFVPALNDKNVCLIPHCLTEECEDQIKKLSARKAEEQSGVPQDERAPSMGAKSLCIPFEQPEGIEKGVTECANPECKNKAEAWCLFGRSY</sequence>
<dbReference type="Pfam" id="PF03129">
    <property type="entry name" value="HGTP_anticodon"/>
    <property type="match status" value="1"/>
</dbReference>
<keyword evidence="7" id="KW-0030">Aminoacyl-tRNA synthetase</keyword>
<dbReference type="GO" id="GO:0004827">
    <property type="term" value="F:proline-tRNA ligase activity"/>
    <property type="evidence" value="ECO:0007669"/>
    <property type="project" value="UniProtKB-EC"/>
</dbReference>
<dbReference type="InterPro" id="IPR004154">
    <property type="entry name" value="Anticodon-bd"/>
</dbReference>
<dbReference type="CDD" id="cd00862">
    <property type="entry name" value="ProRS_anticodon_zinc"/>
    <property type="match status" value="1"/>
</dbReference>
<dbReference type="GO" id="GO:0017101">
    <property type="term" value="C:aminoacyl-tRNA synthetase multienzyme complex"/>
    <property type="evidence" value="ECO:0007669"/>
    <property type="project" value="TreeGrafter"/>
</dbReference>
<comment type="caution">
    <text evidence="12">The sequence shown here is derived from an EMBL/GenBank/DDBJ whole genome shotgun (WGS) entry which is preliminary data.</text>
</comment>
<dbReference type="InterPro" id="IPR036621">
    <property type="entry name" value="Anticodon-bd_dom_sf"/>
</dbReference>
<dbReference type="OrthoDB" id="1350766at2759"/>
<evidence type="ECO:0000256" key="10">
    <source>
        <dbReference type="SAM" id="MobiDB-lite"/>
    </source>
</evidence>
<dbReference type="SUPFAM" id="SSF52954">
    <property type="entry name" value="Class II aaRS ABD-related"/>
    <property type="match status" value="1"/>
</dbReference>
<dbReference type="InterPro" id="IPR017449">
    <property type="entry name" value="Pro-tRNA_synth_II"/>
</dbReference>
<evidence type="ECO:0000313" key="13">
    <source>
        <dbReference type="Proteomes" id="UP000038010"/>
    </source>
</evidence>
<reference evidence="12 13" key="1">
    <citation type="submission" date="2015-06" db="EMBL/GenBank/DDBJ databases">
        <title>Draft genome of the ant-associated black yeast Phialophora attae CBS 131958.</title>
        <authorList>
            <person name="Moreno L.F."/>
            <person name="Stielow B.J."/>
            <person name="de Hoog S."/>
            <person name="Vicente V.A."/>
            <person name="Weiss V.A."/>
            <person name="de Vries M."/>
            <person name="Cruz L.M."/>
            <person name="Souza E.M."/>
        </authorList>
    </citation>
    <scope>NUCLEOTIDE SEQUENCE [LARGE SCALE GENOMIC DNA]</scope>
    <source>
        <strain evidence="12 13">CBS 131958</strain>
    </source>
</reference>
<organism evidence="12 13">
    <name type="scientific">Cyphellophora attinorum</name>
    <dbReference type="NCBI Taxonomy" id="1664694"/>
    <lineage>
        <taxon>Eukaryota</taxon>
        <taxon>Fungi</taxon>
        <taxon>Dikarya</taxon>
        <taxon>Ascomycota</taxon>
        <taxon>Pezizomycotina</taxon>
        <taxon>Eurotiomycetes</taxon>
        <taxon>Chaetothyriomycetidae</taxon>
        <taxon>Chaetothyriales</taxon>
        <taxon>Cyphellophoraceae</taxon>
        <taxon>Cyphellophora</taxon>
    </lineage>
</organism>
<gene>
    <name evidence="12" type="ORF">AB675_1142</name>
</gene>
<dbReference type="SUPFAM" id="SSF64586">
    <property type="entry name" value="C-terminal domain of ProRS"/>
    <property type="match status" value="1"/>
</dbReference>
<comment type="similarity">
    <text evidence="1">Belongs to the class-II aminoacyl-tRNA synthetase family.</text>
</comment>